<organism evidence="2 3">
    <name type="scientific">Hibiscus sabdariffa</name>
    <name type="common">roselle</name>
    <dbReference type="NCBI Taxonomy" id="183260"/>
    <lineage>
        <taxon>Eukaryota</taxon>
        <taxon>Viridiplantae</taxon>
        <taxon>Streptophyta</taxon>
        <taxon>Embryophyta</taxon>
        <taxon>Tracheophyta</taxon>
        <taxon>Spermatophyta</taxon>
        <taxon>Magnoliopsida</taxon>
        <taxon>eudicotyledons</taxon>
        <taxon>Gunneridae</taxon>
        <taxon>Pentapetalae</taxon>
        <taxon>rosids</taxon>
        <taxon>malvids</taxon>
        <taxon>Malvales</taxon>
        <taxon>Malvaceae</taxon>
        <taxon>Malvoideae</taxon>
        <taxon>Hibiscus</taxon>
    </lineage>
</organism>
<name>A0ABR2DWS8_9ROSI</name>
<dbReference type="EMBL" id="JBBPBM010000021">
    <property type="protein sequence ID" value="KAK8548303.1"/>
    <property type="molecule type" value="Genomic_DNA"/>
</dbReference>
<keyword evidence="3" id="KW-1185">Reference proteome</keyword>
<gene>
    <name evidence="2" type="ORF">V6N12_061219</name>
</gene>
<proteinExistence type="predicted"/>
<dbReference type="Proteomes" id="UP001472677">
    <property type="component" value="Unassembled WGS sequence"/>
</dbReference>
<evidence type="ECO:0008006" key="4">
    <source>
        <dbReference type="Google" id="ProtNLM"/>
    </source>
</evidence>
<evidence type="ECO:0000313" key="3">
    <source>
        <dbReference type="Proteomes" id="UP001472677"/>
    </source>
</evidence>
<evidence type="ECO:0000256" key="1">
    <source>
        <dbReference type="SAM" id="Coils"/>
    </source>
</evidence>
<sequence length="336" mass="39217">MAATSDLYMESILSGFDQIYEDFKRRIEEIQLLKSNWNAEIKRGEALEITCDSLKQDNARLTKLYTESLNNFAEQLENHAECQRLKDGLQRMNDEYLSKEEDHRKAMELIKKDHAKEVADLEAKVRGLLLEKATNEAVINQLRKDLAAHKAHAQVLSKKLDQLQSDEESKYLLEIWDLKDCLMIEQEEKNEMIKKLQEAEKELLISRTKLGEQQEDSASSRQVETLKLKIMKLRKENEILKRKLSSMEAYAYTSQPRLFNLLELHPSHPNCTKTPPQVNHNRQQRFKSRTPDLVNPRFGSRYLPIAALSLYSHIDLALSHGDDQKERNQQKEVEEQ</sequence>
<feature type="coiled-coil region" evidence="1">
    <location>
        <begin position="82"/>
        <end position="250"/>
    </location>
</feature>
<reference evidence="2 3" key="1">
    <citation type="journal article" date="2024" name="G3 (Bethesda)">
        <title>Genome assembly of Hibiscus sabdariffa L. provides insights into metabolisms of medicinal natural products.</title>
        <authorList>
            <person name="Kim T."/>
        </authorList>
    </citation>
    <scope>NUCLEOTIDE SEQUENCE [LARGE SCALE GENOMIC DNA]</scope>
    <source>
        <strain evidence="2">TK-2024</strain>
        <tissue evidence="2">Old leaves</tissue>
    </source>
</reference>
<accession>A0ABR2DWS8</accession>
<evidence type="ECO:0000313" key="2">
    <source>
        <dbReference type="EMBL" id="KAK8548303.1"/>
    </source>
</evidence>
<comment type="caution">
    <text evidence="2">The sequence shown here is derived from an EMBL/GenBank/DDBJ whole genome shotgun (WGS) entry which is preliminary data.</text>
</comment>
<keyword evidence="1" id="KW-0175">Coiled coil</keyword>
<protein>
    <recommendedName>
        <fullName evidence="4">Protein At-4/1</fullName>
    </recommendedName>
</protein>